<dbReference type="EMBL" id="ASHM01005693">
    <property type="protein sequence ID" value="PNY12950.1"/>
    <property type="molecule type" value="Genomic_DNA"/>
</dbReference>
<reference evidence="1 2" key="1">
    <citation type="journal article" date="2014" name="Am. J. Bot.">
        <title>Genome assembly and annotation for red clover (Trifolium pratense; Fabaceae).</title>
        <authorList>
            <person name="Istvanek J."/>
            <person name="Jaros M."/>
            <person name="Krenek A."/>
            <person name="Repkova J."/>
        </authorList>
    </citation>
    <scope>NUCLEOTIDE SEQUENCE [LARGE SCALE GENOMIC DNA]</scope>
    <source>
        <strain evidence="2">cv. Tatra</strain>
        <tissue evidence="1">Young leaves</tissue>
    </source>
</reference>
<accession>A0A2K3PCD0</accession>
<proteinExistence type="predicted"/>
<name>A0A2K3PCD0_TRIPR</name>
<reference evidence="1 2" key="2">
    <citation type="journal article" date="2017" name="Front. Plant Sci.">
        <title>Gene Classification and Mining of Molecular Markers Useful in Red Clover (Trifolium pratense) Breeding.</title>
        <authorList>
            <person name="Istvanek J."/>
            <person name="Dluhosova J."/>
            <person name="Dluhos P."/>
            <person name="Patkova L."/>
            <person name="Nedelnik J."/>
            <person name="Repkova J."/>
        </authorList>
    </citation>
    <scope>NUCLEOTIDE SEQUENCE [LARGE SCALE GENOMIC DNA]</scope>
    <source>
        <strain evidence="2">cv. Tatra</strain>
        <tissue evidence="1">Young leaves</tissue>
    </source>
</reference>
<protein>
    <submittedName>
        <fullName evidence="1">Uncharacterized protein</fullName>
    </submittedName>
</protein>
<sequence>MITTSLKSPISIYRSSFCYNKDYSLTDLLRHASRMAVDETFRIINNDTTKIIDAYVVGKNQIIEDLSSSEVLKTDESLHLRFVNDAFNNNWSVETEVKSQTVETTINEKRVINLELERSFNVNNNGMNCDVQTEATPEIALPPRVLELQIQHAHLQLQQQLRPINPKHHPNCHLLIPLHQLQLAVDVYAIHLLPIEFQDEEQVAAQHHTTRCREIPMVVMFKLE</sequence>
<evidence type="ECO:0000313" key="1">
    <source>
        <dbReference type="EMBL" id="PNY12950.1"/>
    </source>
</evidence>
<dbReference type="Proteomes" id="UP000236291">
    <property type="component" value="Unassembled WGS sequence"/>
</dbReference>
<comment type="caution">
    <text evidence="1">The sequence shown here is derived from an EMBL/GenBank/DDBJ whole genome shotgun (WGS) entry which is preliminary data.</text>
</comment>
<organism evidence="1 2">
    <name type="scientific">Trifolium pratense</name>
    <name type="common">Red clover</name>
    <dbReference type="NCBI Taxonomy" id="57577"/>
    <lineage>
        <taxon>Eukaryota</taxon>
        <taxon>Viridiplantae</taxon>
        <taxon>Streptophyta</taxon>
        <taxon>Embryophyta</taxon>
        <taxon>Tracheophyta</taxon>
        <taxon>Spermatophyta</taxon>
        <taxon>Magnoliopsida</taxon>
        <taxon>eudicotyledons</taxon>
        <taxon>Gunneridae</taxon>
        <taxon>Pentapetalae</taxon>
        <taxon>rosids</taxon>
        <taxon>fabids</taxon>
        <taxon>Fabales</taxon>
        <taxon>Fabaceae</taxon>
        <taxon>Papilionoideae</taxon>
        <taxon>50 kb inversion clade</taxon>
        <taxon>NPAAA clade</taxon>
        <taxon>Hologalegina</taxon>
        <taxon>IRL clade</taxon>
        <taxon>Trifolieae</taxon>
        <taxon>Trifolium</taxon>
    </lineage>
</organism>
<dbReference type="AlphaFoldDB" id="A0A2K3PCD0"/>
<gene>
    <name evidence="1" type="ORF">L195_g009595</name>
</gene>
<evidence type="ECO:0000313" key="2">
    <source>
        <dbReference type="Proteomes" id="UP000236291"/>
    </source>
</evidence>